<dbReference type="EMBL" id="CM037616">
    <property type="protein sequence ID" value="KAH7992112.1"/>
    <property type="molecule type" value="Genomic_DNA"/>
</dbReference>
<gene>
    <name evidence="1" type="ORF">K3G42_019537</name>
</gene>
<dbReference type="Proteomes" id="UP000827872">
    <property type="component" value="Linkage Group LG03"/>
</dbReference>
<sequence>MHSMSDGELFKPKPITLAPVSPTVAAPHIHHYHNLQCCLNMSRGLYIRILTNIMTNFTLVVLLKIIIVGVIKMAINMRLVIKIQPMLHTIHLPDFFHLLRFVTLKPYTIDNSRHNISGCQELPSPQKKRFIIPHSFQTMSEVIASGLLPLDTTNHDLTSKD</sequence>
<evidence type="ECO:0000313" key="1">
    <source>
        <dbReference type="EMBL" id="KAH7992112.1"/>
    </source>
</evidence>
<evidence type="ECO:0000313" key="2">
    <source>
        <dbReference type="Proteomes" id="UP000827872"/>
    </source>
</evidence>
<protein>
    <submittedName>
        <fullName evidence="1">Uncharacterized protein</fullName>
    </submittedName>
</protein>
<organism evidence="1 2">
    <name type="scientific">Sphaerodactylus townsendi</name>
    <dbReference type="NCBI Taxonomy" id="933632"/>
    <lineage>
        <taxon>Eukaryota</taxon>
        <taxon>Metazoa</taxon>
        <taxon>Chordata</taxon>
        <taxon>Craniata</taxon>
        <taxon>Vertebrata</taxon>
        <taxon>Euteleostomi</taxon>
        <taxon>Lepidosauria</taxon>
        <taxon>Squamata</taxon>
        <taxon>Bifurcata</taxon>
        <taxon>Gekkota</taxon>
        <taxon>Sphaerodactylidae</taxon>
        <taxon>Sphaerodactylus</taxon>
    </lineage>
</organism>
<comment type="caution">
    <text evidence="1">The sequence shown here is derived from an EMBL/GenBank/DDBJ whole genome shotgun (WGS) entry which is preliminary data.</text>
</comment>
<keyword evidence="2" id="KW-1185">Reference proteome</keyword>
<reference evidence="1" key="1">
    <citation type="submission" date="2021-08" db="EMBL/GenBank/DDBJ databases">
        <title>The first chromosome-level gecko genome reveals the dynamic sex chromosomes of Neotropical dwarf geckos (Sphaerodactylidae: Sphaerodactylus).</title>
        <authorList>
            <person name="Pinto B.J."/>
            <person name="Keating S.E."/>
            <person name="Gamble T."/>
        </authorList>
    </citation>
    <scope>NUCLEOTIDE SEQUENCE</scope>
    <source>
        <strain evidence="1">TG3544</strain>
    </source>
</reference>
<proteinExistence type="predicted"/>
<name>A0ACB8EHM6_9SAUR</name>
<accession>A0ACB8EHM6</accession>